<keyword evidence="14" id="KW-1185">Reference proteome</keyword>
<dbReference type="Gene3D" id="1.20.1440.80">
    <property type="entry name" value="Gap junction channel protein cysteine-rich domain"/>
    <property type="match status" value="1"/>
</dbReference>
<feature type="compositionally biased region" description="Polar residues" evidence="10">
    <location>
        <begin position="329"/>
        <end position="342"/>
    </location>
</feature>
<evidence type="ECO:0000256" key="10">
    <source>
        <dbReference type="SAM" id="MobiDB-lite"/>
    </source>
</evidence>
<feature type="transmembrane region" description="Helical" evidence="11">
    <location>
        <begin position="77"/>
        <end position="101"/>
    </location>
</feature>
<evidence type="ECO:0000256" key="4">
    <source>
        <dbReference type="ARBA" id="ARBA00022692"/>
    </source>
</evidence>
<dbReference type="KEGG" id="pvt:110083511"/>
<dbReference type="InterPro" id="IPR019570">
    <property type="entry name" value="Connexin_CCC"/>
</dbReference>
<evidence type="ECO:0000256" key="1">
    <source>
        <dbReference type="ARBA" id="ARBA00004610"/>
    </source>
</evidence>
<dbReference type="PROSITE" id="PS00407">
    <property type="entry name" value="CONNEXINS_1"/>
    <property type="match status" value="1"/>
</dbReference>
<evidence type="ECO:0000256" key="7">
    <source>
        <dbReference type="ARBA" id="ARBA00022989"/>
    </source>
</evidence>
<keyword evidence="5 9" id="KW-0303">Gap junction</keyword>
<dbReference type="PROSITE" id="PS00408">
    <property type="entry name" value="CONNEXINS_2"/>
    <property type="match status" value="1"/>
</dbReference>
<feature type="domain" description="Connexin cysteine-rich" evidence="13">
    <location>
        <begin position="165"/>
        <end position="231"/>
    </location>
</feature>
<sequence length="401" mass="45009">MECGDSLGFLIIALSYNVTVIGKIWLTLVILLRFMVIFLAAYPLYQDEQERFICNTLQPGCSNVCYDIFAPVSHFRFWLIQTVSVLLPYAVFGVCVLHSVVRQMVKAYSSPYHRYKETKTSMGHRGTKKSFKGATKNRIAYMSKEMDIPDFSGAYTVQLLLRIMIEAGFGAGHYYLFGFSVPRRFSCNQLPCTSFVDCYISRPTEKSIMMLFIWGLSGFSFLLSLVDLVFAFRTNAVRNQRRKLLLERNATEEKGSPSLYQANQPNKDLLNYGSTAITDNCLLGGEGNETQPILTPQQMISTNLNSNSNKSCIAASNPDAKGVLPEQPETLNEQSRYEQQPCSPKGTLSFKSQNGCHRRSHSSASYNKPSVHYSIVERKASDVQSVCSSAGCSRSKKSEWV</sequence>
<dbReference type="GO" id="GO:0005922">
    <property type="term" value="C:connexin complex"/>
    <property type="evidence" value="ECO:0007669"/>
    <property type="project" value="InterPro"/>
</dbReference>
<accession>A0A6J0UAH1</accession>
<dbReference type="InterPro" id="IPR038359">
    <property type="entry name" value="Connexin_N_sf"/>
</dbReference>
<dbReference type="GO" id="GO:0007267">
    <property type="term" value="P:cell-cell signaling"/>
    <property type="evidence" value="ECO:0007669"/>
    <property type="project" value="TreeGrafter"/>
</dbReference>
<dbReference type="SMART" id="SM00037">
    <property type="entry name" value="CNX"/>
    <property type="match status" value="1"/>
</dbReference>
<dbReference type="CTD" id="219770"/>
<feature type="domain" description="Connexin N-terminal" evidence="12">
    <location>
        <begin position="43"/>
        <end position="76"/>
    </location>
</feature>
<evidence type="ECO:0000259" key="13">
    <source>
        <dbReference type="SMART" id="SM01089"/>
    </source>
</evidence>
<dbReference type="InterPro" id="IPR000500">
    <property type="entry name" value="Connexin"/>
</dbReference>
<dbReference type="RefSeq" id="XP_020657647.2">
    <property type="nucleotide sequence ID" value="XM_020801988.2"/>
</dbReference>
<keyword evidence="4 9" id="KW-0812">Transmembrane</keyword>
<dbReference type="AlphaFoldDB" id="A0A6J0UAH1"/>
<keyword evidence="6" id="KW-0965">Cell junction</keyword>
<dbReference type="Pfam" id="PF00029">
    <property type="entry name" value="Connexin"/>
    <property type="match status" value="1"/>
</dbReference>
<evidence type="ECO:0000256" key="5">
    <source>
        <dbReference type="ARBA" id="ARBA00022868"/>
    </source>
</evidence>
<feature type="transmembrane region" description="Helical" evidence="11">
    <location>
        <begin position="211"/>
        <end position="232"/>
    </location>
</feature>
<dbReference type="Proteomes" id="UP001652642">
    <property type="component" value="Chromosome 6"/>
</dbReference>
<dbReference type="PRINTS" id="PR00206">
    <property type="entry name" value="CONNEXIN"/>
</dbReference>
<evidence type="ECO:0000313" key="15">
    <source>
        <dbReference type="RefSeq" id="XP_020657647.2"/>
    </source>
</evidence>
<feature type="region of interest" description="Disordered" evidence="10">
    <location>
        <begin position="311"/>
        <end position="369"/>
    </location>
</feature>
<protein>
    <recommendedName>
        <fullName evidence="9">Gap junction protein</fullName>
    </recommendedName>
</protein>
<evidence type="ECO:0000313" key="14">
    <source>
        <dbReference type="Proteomes" id="UP001652642"/>
    </source>
</evidence>
<dbReference type="PANTHER" id="PTHR11984">
    <property type="entry name" value="CONNEXIN"/>
    <property type="match status" value="1"/>
</dbReference>
<dbReference type="InterPro" id="IPR017990">
    <property type="entry name" value="Connexin_CS"/>
</dbReference>
<name>A0A6J0UAH1_9SAUR</name>
<dbReference type="SMART" id="SM01089">
    <property type="entry name" value="Connexin_CCC"/>
    <property type="match status" value="1"/>
</dbReference>
<dbReference type="InParanoid" id="A0A6J0UAH1"/>
<proteinExistence type="inferred from homology"/>
<comment type="function">
    <text evidence="9">One gap junction consists of a cluster of closely packed pairs of transmembrane channels, the connexons, through which materials of low MW diffuse from one cell to a neighboring cell.</text>
</comment>
<keyword evidence="8 11" id="KW-0472">Membrane</keyword>
<evidence type="ECO:0000256" key="2">
    <source>
        <dbReference type="ARBA" id="ARBA00004651"/>
    </source>
</evidence>
<evidence type="ECO:0000256" key="6">
    <source>
        <dbReference type="ARBA" id="ARBA00022949"/>
    </source>
</evidence>
<evidence type="ECO:0000256" key="9">
    <source>
        <dbReference type="RuleBase" id="RU000630"/>
    </source>
</evidence>
<reference evidence="15" key="1">
    <citation type="submission" date="2025-08" db="UniProtKB">
        <authorList>
            <consortium name="RefSeq"/>
        </authorList>
    </citation>
    <scope>IDENTIFICATION</scope>
</reference>
<keyword evidence="3" id="KW-1003">Cell membrane</keyword>
<organism evidence="14 15">
    <name type="scientific">Pogona vitticeps</name>
    <name type="common">central bearded dragon</name>
    <dbReference type="NCBI Taxonomy" id="103695"/>
    <lineage>
        <taxon>Eukaryota</taxon>
        <taxon>Metazoa</taxon>
        <taxon>Chordata</taxon>
        <taxon>Craniata</taxon>
        <taxon>Vertebrata</taxon>
        <taxon>Euteleostomi</taxon>
        <taxon>Lepidosauria</taxon>
        <taxon>Squamata</taxon>
        <taxon>Bifurcata</taxon>
        <taxon>Unidentata</taxon>
        <taxon>Episquamata</taxon>
        <taxon>Toxicofera</taxon>
        <taxon>Iguania</taxon>
        <taxon>Acrodonta</taxon>
        <taxon>Agamidae</taxon>
        <taxon>Amphibolurinae</taxon>
        <taxon>Pogona</taxon>
    </lineage>
</organism>
<comment type="subcellular location">
    <subcellularLocation>
        <location evidence="1">Cell junction</location>
        <location evidence="1">Gap junction</location>
    </subcellularLocation>
    <subcellularLocation>
        <location evidence="2 9">Cell membrane</location>
        <topology evidence="2 9">Multi-pass membrane protein</topology>
    </subcellularLocation>
</comment>
<dbReference type="OrthoDB" id="9943496at2759"/>
<comment type="subunit">
    <text evidence="9">A connexon is composed of a hexamer of connexins.</text>
</comment>
<evidence type="ECO:0000259" key="12">
    <source>
        <dbReference type="SMART" id="SM00037"/>
    </source>
</evidence>
<comment type="similarity">
    <text evidence="9">Belongs to the connexin family.</text>
</comment>
<dbReference type="GO" id="GO:0005243">
    <property type="term" value="F:gap junction channel activity"/>
    <property type="evidence" value="ECO:0007669"/>
    <property type="project" value="TreeGrafter"/>
</dbReference>
<evidence type="ECO:0000256" key="3">
    <source>
        <dbReference type="ARBA" id="ARBA00022475"/>
    </source>
</evidence>
<dbReference type="PANTHER" id="PTHR11984:SF3">
    <property type="entry name" value="GAP JUNCTION DELTA-4 PROTEIN"/>
    <property type="match status" value="1"/>
</dbReference>
<dbReference type="InterPro" id="IPR013092">
    <property type="entry name" value="Connexin_N"/>
</dbReference>
<evidence type="ECO:0000256" key="11">
    <source>
        <dbReference type="SAM" id="Phobius"/>
    </source>
</evidence>
<keyword evidence="7 11" id="KW-1133">Transmembrane helix</keyword>
<evidence type="ECO:0000256" key="8">
    <source>
        <dbReference type="ARBA" id="ARBA00023136"/>
    </source>
</evidence>
<gene>
    <name evidence="15" type="primary">GJD4</name>
</gene>
<dbReference type="GeneID" id="110083511"/>